<keyword evidence="2" id="KW-0808">Transferase</keyword>
<feature type="transmembrane region" description="Helical" evidence="1">
    <location>
        <begin position="48"/>
        <end position="68"/>
    </location>
</feature>
<keyword evidence="1" id="KW-0472">Membrane</keyword>
<dbReference type="OrthoDB" id="9809622at2"/>
<dbReference type="Gene3D" id="3.40.50.2000">
    <property type="entry name" value="Glycogen Phosphorylase B"/>
    <property type="match status" value="1"/>
</dbReference>
<protein>
    <submittedName>
        <fullName evidence="2">Glycosyltransferase involved in cell wall bisynthesis</fullName>
    </submittedName>
</protein>
<proteinExistence type="predicted"/>
<evidence type="ECO:0000256" key="1">
    <source>
        <dbReference type="SAM" id="Phobius"/>
    </source>
</evidence>
<organism evidence="2 3">
    <name type="scientific">Bradyrhizobium erythrophlei</name>
    <dbReference type="NCBI Taxonomy" id="1437360"/>
    <lineage>
        <taxon>Bacteria</taxon>
        <taxon>Pseudomonadati</taxon>
        <taxon>Pseudomonadota</taxon>
        <taxon>Alphaproteobacteria</taxon>
        <taxon>Hyphomicrobiales</taxon>
        <taxon>Nitrobacteraceae</taxon>
        <taxon>Bradyrhizobium</taxon>
    </lineage>
</organism>
<dbReference type="Proteomes" id="UP000198992">
    <property type="component" value="Unassembled WGS sequence"/>
</dbReference>
<keyword evidence="1" id="KW-0812">Transmembrane</keyword>
<sequence length="485" mass="54929">MRDRLRSLARLVLPRSVRRWMLTTWSIARSPGRWTIVRRKLQALPQRLLSLVATALSIAVLKLAIWLAPAVGAVRLRRGQPRSLWGVTPILTLQLKSRADRELGFRSTSLVYVTYVITSRFDLNLQRPYMLALRFGLGLAFQRLVLAWALVRYDVFHFFADRGLLDSTERLQINSEELAALRRAGKRVYIYAYGADVRTRLATLALGKWNFCVDCTEPPKYCACHDAEAQHYVSELTKSVTALVSLGDMLTYMPAAKHINYWPLDLDRFNVVLPDAPPSGPLRIAHAPNHTHFKGSKYLERTIDRLKVQGYDIEYCKVQGVPNSEVLALFAQSDIVADQFIGGAYGYTALEAMALGKPVLSYVRSADLVEAPEECPIINATPDELEQALLWVIRNRDSLRTIGEQGRRYVERWHSISAIAARLGQLYRDTANFPPAVVDRIRCQQEQEEARRNAIPLVRNWQHPFQIARQPVSEGLSALAGTTPR</sequence>
<reference evidence="2 3" key="1">
    <citation type="submission" date="2016-10" db="EMBL/GenBank/DDBJ databases">
        <authorList>
            <person name="de Groot N.N."/>
        </authorList>
    </citation>
    <scope>NUCLEOTIDE SEQUENCE [LARGE SCALE GENOMIC DNA]</scope>
    <source>
        <strain evidence="2 3">MT12</strain>
    </source>
</reference>
<evidence type="ECO:0000313" key="2">
    <source>
        <dbReference type="EMBL" id="SEC59335.1"/>
    </source>
</evidence>
<dbReference type="GO" id="GO:0016740">
    <property type="term" value="F:transferase activity"/>
    <property type="evidence" value="ECO:0007669"/>
    <property type="project" value="UniProtKB-KW"/>
</dbReference>
<dbReference type="AlphaFoldDB" id="A0A1H4TS78"/>
<evidence type="ECO:0000313" key="3">
    <source>
        <dbReference type="Proteomes" id="UP000198992"/>
    </source>
</evidence>
<accession>A0A1H4TS78</accession>
<keyword evidence="1" id="KW-1133">Transmembrane helix</keyword>
<dbReference type="EMBL" id="FNTH01000001">
    <property type="protein sequence ID" value="SEC59335.1"/>
    <property type="molecule type" value="Genomic_DNA"/>
</dbReference>
<gene>
    <name evidence="2" type="ORF">SAMN05444164_2225</name>
</gene>
<dbReference type="SUPFAM" id="SSF53756">
    <property type="entry name" value="UDP-Glycosyltransferase/glycogen phosphorylase"/>
    <property type="match status" value="1"/>
</dbReference>
<name>A0A1H4TS78_9BRAD</name>